<feature type="non-terminal residue" evidence="9">
    <location>
        <position position="59"/>
    </location>
</feature>
<dbReference type="SUPFAM" id="SSF55486">
    <property type="entry name" value="Metalloproteases ('zincins'), catalytic domain"/>
    <property type="match status" value="1"/>
</dbReference>
<dbReference type="EMBL" id="JANBUW010001788">
    <property type="protein sequence ID" value="KAJ2842402.1"/>
    <property type="molecule type" value="Genomic_DNA"/>
</dbReference>
<proteinExistence type="inferred from homology"/>
<evidence type="ECO:0000256" key="1">
    <source>
        <dbReference type="ARBA" id="ARBA00006040"/>
    </source>
</evidence>
<reference evidence="9" key="1">
    <citation type="submission" date="2022-07" db="EMBL/GenBank/DDBJ databases">
        <title>Phylogenomic reconstructions and comparative analyses of Kickxellomycotina fungi.</title>
        <authorList>
            <person name="Reynolds N.K."/>
            <person name="Stajich J.E."/>
            <person name="Barry K."/>
            <person name="Grigoriev I.V."/>
            <person name="Crous P."/>
            <person name="Smith M.E."/>
        </authorList>
    </citation>
    <scope>NUCLEOTIDE SEQUENCE</scope>
    <source>
        <strain evidence="9">NRRL 1566</strain>
    </source>
</reference>
<keyword evidence="10" id="KW-1185">Reference proteome</keyword>
<dbReference type="AlphaFoldDB" id="A0A9W8I0R0"/>
<dbReference type="Proteomes" id="UP001139887">
    <property type="component" value="Unassembled WGS sequence"/>
</dbReference>
<dbReference type="Pfam" id="PF01432">
    <property type="entry name" value="Peptidase_M3"/>
    <property type="match status" value="1"/>
</dbReference>
<evidence type="ECO:0000259" key="8">
    <source>
        <dbReference type="Pfam" id="PF01432"/>
    </source>
</evidence>
<dbReference type="InterPro" id="IPR045090">
    <property type="entry name" value="Pept_M3A_M3B"/>
</dbReference>
<keyword evidence="2 7" id="KW-0645">Protease</keyword>
<feature type="non-terminal residue" evidence="9">
    <location>
        <position position="1"/>
    </location>
</feature>
<accession>A0A9W8I0R0</accession>
<dbReference type="Gene3D" id="1.10.1370.10">
    <property type="entry name" value="Neurolysin, domain 3"/>
    <property type="match status" value="1"/>
</dbReference>
<evidence type="ECO:0000256" key="7">
    <source>
        <dbReference type="RuleBase" id="RU003435"/>
    </source>
</evidence>
<dbReference type="PANTHER" id="PTHR11804:SF84">
    <property type="entry name" value="SACCHAROLYSIN"/>
    <property type="match status" value="1"/>
</dbReference>
<evidence type="ECO:0000256" key="5">
    <source>
        <dbReference type="ARBA" id="ARBA00022833"/>
    </source>
</evidence>
<gene>
    <name evidence="9" type="ORF">IWW36_005921</name>
</gene>
<keyword evidence="4 7" id="KW-0378">Hydrolase</keyword>
<dbReference type="PANTHER" id="PTHR11804">
    <property type="entry name" value="PROTEASE M3 THIMET OLIGOPEPTIDASE-RELATED"/>
    <property type="match status" value="1"/>
</dbReference>
<dbReference type="GO" id="GO:0046872">
    <property type="term" value="F:metal ion binding"/>
    <property type="evidence" value="ECO:0007669"/>
    <property type="project" value="UniProtKB-UniRule"/>
</dbReference>
<keyword evidence="5 7" id="KW-0862">Zinc</keyword>
<evidence type="ECO:0000256" key="6">
    <source>
        <dbReference type="ARBA" id="ARBA00023049"/>
    </source>
</evidence>
<keyword evidence="6 7" id="KW-0482">Metalloprotease</keyword>
<feature type="domain" description="Peptidase M3A/M3B catalytic" evidence="8">
    <location>
        <begin position="2"/>
        <end position="53"/>
    </location>
</feature>
<dbReference type="GO" id="GO:0006518">
    <property type="term" value="P:peptide metabolic process"/>
    <property type="evidence" value="ECO:0007669"/>
    <property type="project" value="TreeGrafter"/>
</dbReference>
<keyword evidence="3 7" id="KW-0479">Metal-binding</keyword>
<protein>
    <recommendedName>
        <fullName evidence="8">Peptidase M3A/M3B catalytic domain-containing protein</fullName>
    </recommendedName>
</protein>
<dbReference type="InterPro" id="IPR001567">
    <property type="entry name" value="Pept_M3A_M3B_dom"/>
</dbReference>
<dbReference type="InterPro" id="IPR024077">
    <property type="entry name" value="Neurolysin/TOP_dom2"/>
</dbReference>
<evidence type="ECO:0000256" key="4">
    <source>
        <dbReference type="ARBA" id="ARBA00022801"/>
    </source>
</evidence>
<sequence>FAGYHTYSELVIETHMAKTPRNVFVLLDELRKKLTPIAKAELKELQKLKKSDSKSSNPN</sequence>
<comment type="caution">
    <text evidence="9">The sequence shown here is derived from an EMBL/GenBank/DDBJ whole genome shotgun (WGS) entry which is preliminary data.</text>
</comment>
<evidence type="ECO:0000313" key="9">
    <source>
        <dbReference type="EMBL" id="KAJ2842402.1"/>
    </source>
</evidence>
<comment type="similarity">
    <text evidence="1 7">Belongs to the peptidase M3 family.</text>
</comment>
<evidence type="ECO:0000256" key="2">
    <source>
        <dbReference type="ARBA" id="ARBA00022670"/>
    </source>
</evidence>
<evidence type="ECO:0000313" key="10">
    <source>
        <dbReference type="Proteomes" id="UP001139887"/>
    </source>
</evidence>
<name>A0A9W8I0R0_9FUNG</name>
<dbReference type="GO" id="GO:0004222">
    <property type="term" value="F:metalloendopeptidase activity"/>
    <property type="evidence" value="ECO:0007669"/>
    <property type="project" value="InterPro"/>
</dbReference>
<comment type="cofactor">
    <cofactor evidence="7">
        <name>Zn(2+)</name>
        <dbReference type="ChEBI" id="CHEBI:29105"/>
    </cofactor>
    <text evidence="7">Binds 1 zinc ion.</text>
</comment>
<dbReference type="GO" id="GO:0006508">
    <property type="term" value="P:proteolysis"/>
    <property type="evidence" value="ECO:0007669"/>
    <property type="project" value="UniProtKB-KW"/>
</dbReference>
<organism evidence="9 10">
    <name type="scientific">Coemansia brasiliensis</name>
    <dbReference type="NCBI Taxonomy" id="2650707"/>
    <lineage>
        <taxon>Eukaryota</taxon>
        <taxon>Fungi</taxon>
        <taxon>Fungi incertae sedis</taxon>
        <taxon>Zoopagomycota</taxon>
        <taxon>Kickxellomycotina</taxon>
        <taxon>Kickxellomycetes</taxon>
        <taxon>Kickxellales</taxon>
        <taxon>Kickxellaceae</taxon>
        <taxon>Coemansia</taxon>
    </lineage>
</organism>
<evidence type="ECO:0000256" key="3">
    <source>
        <dbReference type="ARBA" id="ARBA00022723"/>
    </source>
</evidence>